<keyword evidence="1" id="KW-0812">Transmembrane</keyword>
<evidence type="ECO:0000256" key="1">
    <source>
        <dbReference type="SAM" id="Phobius"/>
    </source>
</evidence>
<organism evidence="2">
    <name type="scientific">hydrothermal vent metagenome</name>
    <dbReference type="NCBI Taxonomy" id="652676"/>
    <lineage>
        <taxon>unclassified sequences</taxon>
        <taxon>metagenomes</taxon>
        <taxon>ecological metagenomes</taxon>
    </lineage>
</organism>
<protein>
    <submittedName>
        <fullName evidence="2">Uncharacterized protein</fullName>
    </submittedName>
</protein>
<dbReference type="AlphaFoldDB" id="A0A3B0TWY5"/>
<keyword evidence="1" id="KW-0472">Membrane</keyword>
<gene>
    <name evidence="2" type="ORF">MNBD_BACTEROID01-1776</name>
</gene>
<dbReference type="EMBL" id="UOEP01000018">
    <property type="protein sequence ID" value="VAW13044.1"/>
    <property type="molecule type" value="Genomic_DNA"/>
</dbReference>
<name>A0A3B0TWY5_9ZZZZ</name>
<reference evidence="2" key="1">
    <citation type="submission" date="2018-06" db="EMBL/GenBank/DDBJ databases">
        <authorList>
            <person name="Zhirakovskaya E."/>
        </authorList>
    </citation>
    <scope>NUCLEOTIDE SEQUENCE</scope>
</reference>
<evidence type="ECO:0000313" key="2">
    <source>
        <dbReference type="EMBL" id="VAW13044.1"/>
    </source>
</evidence>
<proteinExistence type="predicted"/>
<accession>A0A3B0TWY5</accession>
<feature type="transmembrane region" description="Helical" evidence="1">
    <location>
        <begin position="71"/>
        <end position="90"/>
    </location>
</feature>
<keyword evidence="1" id="KW-1133">Transmembrane helix</keyword>
<sequence>MKKDLPYFLPEKRLLLLSKLPGNYPLVCFHKTKFRQPLNNCQGKTSILIEAIYGLLLTLFKVRTCEEHLKYQSTAFGGLGILYLALWYFCENMTFLKI</sequence>